<keyword evidence="4 5" id="KW-0472">Membrane</keyword>
<name>A0AAD7NIW5_9AGAR</name>
<evidence type="ECO:0000256" key="1">
    <source>
        <dbReference type="ARBA" id="ARBA00004370"/>
    </source>
</evidence>
<feature type="transmembrane region" description="Helical" evidence="5">
    <location>
        <begin position="80"/>
        <end position="102"/>
    </location>
</feature>
<dbReference type="AlphaFoldDB" id="A0AAD7NIW5"/>
<organism evidence="6 7">
    <name type="scientific">Mycena maculata</name>
    <dbReference type="NCBI Taxonomy" id="230809"/>
    <lineage>
        <taxon>Eukaryota</taxon>
        <taxon>Fungi</taxon>
        <taxon>Dikarya</taxon>
        <taxon>Basidiomycota</taxon>
        <taxon>Agaricomycotina</taxon>
        <taxon>Agaricomycetes</taxon>
        <taxon>Agaricomycetidae</taxon>
        <taxon>Agaricales</taxon>
        <taxon>Marasmiineae</taxon>
        <taxon>Mycenaceae</taxon>
        <taxon>Mycena</taxon>
    </lineage>
</organism>
<evidence type="ECO:0000313" key="7">
    <source>
        <dbReference type="Proteomes" id="UP001215280"/>
    </source>
</evidence>
<keyword evidence="3 5" id="KW-1133">Transmembrane helix</keyword>
<proteinExistence type="predicted"/>
<dbReference type="SUPFAM" id="SSF103506">
    <property type="entry name" value="Mitochondrial carrier"/>
    <property type="match status" value="1"/>
</dbReference>
<comment type="caution">
    <text evidence="6">The sequence shown here is derived from an EMBL/GenBank/DDBJ whole genome shotgun (WGS) entry which is preliminary data.</text>
</comment>
<protein>
    <submittedName>
        <fullName evidence="6">Uncharacterized protein</fullName>
    </submittedName>
</protein>
<evidence type="ECO:0000256" key="2">
    <source>
        <dbReference type="ARBA" id="ARBA00022692"/>
    </source>
</evidence>
<dbReference type="Proteomes" id="UP001215280">
    <property type="component" value="Unassembled WGS sequence"/>
</dbReference>
<dbReference type="InterPro" id="IPR023395">
    <property type="entry name" value="MCP_dom_sf"/>
</dbReference>
<evidence type="ECO:0000313" key="6">
    <source>
        <dbReference type="EMBL" id="KAJ7761913.1"/>
    </source>
</evidence>
<keyword evidence="7" id="KW-1185">Reference proteome</keyword>
<dbReference type="Gene3D" id="1.50.40.10">
    <property type="entry name" value="Mitochondrial carrier domain"/>
    <property type="match status" value="1"/>
</dbReference>
<evidence type="ECO:0000256" key="4">
    <source>
        <dbReference type="ARBA" id="ARBA00023136"/>
    </source>
</evidence>
<reference evidence="6" key="1">
    <citation type="submission" date="2023-03" db="EMBL/GenBank/DDBJ databases">
        <title>Massive genome expansion in bonnet fungi (Mycena s.s.) driven by repeated elements and novel gene families across ecological guilds.</title>
        <authorList>
            <consortium name="Lawrence Berkeley National Laboratory"/>
            <person name="Harder C.B."/>
            <person name="Miyauchi S."/>
            <person name="Viragh M."/>
            <person name="Kuo A."/>
            <person name="Thoen E."/>
            <person name="Andreopoulos B."/>
            <person name="Lu D."/>
            <person name="Skrede I."/>
            <person name="Drula E."/>
            <person name="Henrissat B."/>
            <person name="Morin E."/>
            <person name="Kohler A."/>
            <person name="Barry K."/>
            <person name="LaButti K."/>
            <person name="Morin E."/>
            <person name="Salamov A."/>
            <person name="Lipzen A."/>
            <person name="Mereny Z."/>
            <person name="Hegedus B."/>
            <person name="Baldrian P."/>
            <person name="Stursova M."/>
            <person name="Weitz H."/>
            <person name="Taylor A."/>
            <person name="Grigoriev I.V."/>
            <person name="Nagy L.G."/>
            <person name="Martin F."/>
            <person name="Kauserud H."/>
        </authorList>
    </citation>
    <scope>NUCLEOTIDE SEQUENCE</scope>
    <source>
        <strain evidence="6">CBHHK188m</strain>
    </source>
</reference>
<dbReference type="GO" id="GO:0016020">
    <property type="term" value="C:membrane"/>
    <property type="evidence" value="ECO:0007669"/>
    <property type="project" value="UniProtKB-SubCell"/>
</dbReference>
<dbReference type="EMBL" id="JARJLG010000044">
    <property type="protein sequence ID" value="KAJ7761913.1"/>
    <property type="molecule type" value="Genomic_DNA"/>
</dbReference>
<gene>
    <name evidence="6" type="ORF">DFH07DRAFT_939584</name>
</gene>
<comment type="subcellular location">
    <subcellularLocation>
        <location evidence="1">Membrane</location>
    </subcellularLocation>
</comment>
<accession>A0AAD7NIW5</accession>
<evidence type="ECO:0000256" key="3">
    <source>
        <dbReference type="ARBA" id="ARBA00022989"/>
    </source>
</evidence>
<sequence>MPEEPMSTISLRLLSVPFNGILVRYRASYHAKAAVDVLVFTLFWPLMDARKVYLSPSPRYTVVGLESHLRVAIHHFPSTVIRYACVVGVALLGTIIIAPLEVMATRLALQRNYGGPAFLDTPPTEEAQAPNVIEEKAAYPVDKPVQVPPAPQTVETVPTVANTDPERGLAIESNDIVVQGVQVFLIRPPSLMDPSLRSENEPYSGLVDCFKKICAEEGWPVLVSHVVLSSPGKFRVIVDRLRKHARRLLSMDQRGHLVRWM</sequence>
<keyword evidence="2 5" id="KW-0812">Transmembrane</keyword>
<evidence type="ECO:0000256" key="5">
    <source>
        <dbReference type="SAM" id="Phobius"/>
    </source>
</evidence>